<protein>
    <submittedName>
        <fullName evidence="1">Uncharacterized protein</fullName>
    </submittedName>
</protein>
<sequence length="110" mass="11859">MLGYPVWEAFHVSWAESVGRSKVAFTTVAVRKVEVVITSSPRSSIAATSPGHRPSTVEVGNHQADVAIVPVATNDDEPHTLLIFLYMTTSPLVSGGLSTPLTPYVRRMLP</sequence>
<dbReference type="EMBL" id="OX465077">
    <property type="protein sequence ID" value="CAI9268889.1"/>
    <property type="molecule type" value="Genomic_DNA"/>
</dbReference>
<accession>A0AA35Y6A6</accession>
<keyword evidence="2" id="KW-1185">Reference proteome</keyword>
<gene>
    <name evidence="1" type="ORF">LSALG_LOCUS9285</name>
</gene>
<evidence type="ECO:0000313" key="1">
    <source>
        <dbReference type="EMBL" id="CAI9268889.1"/>
    </source>
</evidence>
<dbReference type="AlphaFoldDB" id="A0AA35Y6A6"/>
<proteinExistence type="predicted"/>
<name>A0AA35Y6A6_LACSI</name>
<dbReference type="Proteomes" id="UP001177003">
    <property type="component" value="Chromosome 1"/>
</dbReference>
<evidence type="ECO:0000313" key="2">
    <source>
        <dbReference type="Proteomes" id="UP001177003"/>
    </source>
</evidence>
<reference evidence="1" key="1">
    <citation type="submission" date="2023-04" db="EMBL/GenBank/DDBJ databases">
        <authorList>
            <person name="Vijverberg K."/>
            <person name="Xiong W."/>
            <person name="Schranz E."/>
        </authorList>
    </citation>
    <scope>NUCLEOTIDE SEQUENCE</scope>
</reference>
<organism evidence="1 2">
    <name type="scientific">Lactuca saligna</name>
    <name type="common">Willowleaf lettuce</name>
    <dbReference type="NCBI Taxonomy" id="75948"/>
    <lineage>
        <taxon>Eukaryota</taxon>
        <taxon>Viridiplantae</taxon>
        <taxon>Streptophyta</taxon>
        <taxon>Embryophyta</taxon>
        <taxon>Tracheophyta</taxon>
        <taxon>Spermatophyta</taxon>
        <taxon>Magnoliopsida</taxon>
        <taxon>eudicotyledons</taxon>
        <taxon>Gunneridae</taxon>
        <taxon>Pentapetalae</taxon>
        <taxon>asterids</taxon>
        <taxon>campanulids</taxon>
        <taxon>Asterales</taxon>
        <taxon>Asteraceae</taxon>
        <taxon>Cichorioideae</taxon>
        <taxon>Cichorieae</taxon>
        <taxon>Lactucinae</taxon>
        <taxon>Lactuca</taxon>
    </lineage>
</organism>